<protein>
    <submittedName>
        <fullName evidence="9">Exo-1,4-beta-D-glucosaminidase</fullName>
    </submittedName>
</protein>
<feature type="chain" id="PRO_5046900285" evidence="5">
    <location>
        <begin position="28"/>
        <end position="893"/>
    </location>
</feature>
<name>A0ABT1HV00_STRSD</name>
<dbReference type="PANTHER" id="PTHR43536">
    <property type="entry name" value="MANNOSYLGLYCOPROTEIN ENDO-BETA-MANNOSIDASE"/>
    <property type="match status" value="1"/>
</dbReference>
<organism evidence="9 10">
    <name type="scientific">Streptoalloteichus tenebrarius (strain ATCC 17920 / DSM 40477 / JCM 4838 / CBS 697.72 / NBRC 16177 / NCIMB 11028 / NRRL B-12390 / A12253. 1 / ISP 5477)</name>
    <name type="common">Streptomyces tenebrarius</name>
    <dbReference type="NCBI Taxonomy" id="1933"/>
    <lineage>
        <taxon>Bacteria</taxon>
        <taxon>Bacillati</taxon>
        <taxon>Actinomycetota</taxon>
        <taxon>Actinomycetes</taxon>
        <taxon>Pseudonocardiales</taxon>
        <taxon>Pseudonocardiaceae</taxon>
        <taxon>Streptoalloteichus</taxon>
    </lineage>
</organism>
<gene>
    <name evidence="9" type="ORF">LX15_003051</name>
</gene>
<dbReference type="InterPro" id="IPR013783">
    <property type="entry name" value="Ig-like_fold"/>
</dbReference>
<evidence type="ECO:0000256" key="2">
    <source>
        <dbReference type="ARBA" id="ARBA00022801"/>
    </source>
</evidence>
<dbReference type="InterPro" id="IPR006102">
    <property type="entry name" value="Ig-like_GH2"/>
</dbReference>
<dbReference type="Gene3D" id="2.60.120.260">
    <property type="entry name" value="Galactose-binding domain-like"/>
    <property type="match status" value="1"/>
</dbReference>
<evidence type="ECO:0000256" key="5">
    <source>
        <dbReference type="SAM" id="SignalP"/>
    </source>
</evidence>
<dbReference type="RefSeq" id="WP_253670249.1">
    <property type="nucleotide sequence ID" value="NZ_JAMTCP010000016.1"/>
</dbReference>
<reference evidence="9 10" key="1">
    <citation type="submission" date="2022-06" db="EMBL/GenBank/DDBJ databases">
        <title>Genomic Encyclopedia of Archaeal and Bacterial Type Strains, Phase II (KMG-II): from individual species to whole genera.</title>
        <authorList>
            <person name="Goeker M."/>
        </authorList>
    </citation>
    <scope>NUCLEOTIDE SEQUENCE [LARGE SCALE GENOMIC DNA]</scope>
    <source>
        <strain evidence="9 10">DSM 40477</strain>
    </source>
</reference>
<dbReference type="Pfam" id="PF00703">
    <property type="entry name" value="Glyco_hydro_2"/>
    <property type="match status" value="1"/>
</dbReference>
<accession>A0ABT1HV00</accession>
<dbReference type="InterPro" id="IPR041351">
    <property type="entry name" value="Ig_GlcNase"/>
</dbReference>
<dbReference type="InterPro" id="IPR017853">
    <property type="entry name" value="GH"/>
</dbReference>
<keyword evidence="3" id="KW-0326">Glycosidase</keyword>
<dbReference type="Gene3D" id="2.60.40.10">
    <property type="entry name" value="Immunoglobulins"/>
    <property type="match status" value="3"/>
</dbReference>
<evidence type="ECO:0000256" key="1">
    <source>
        <dbReference type="ARBA" id="ARBA00007401"/>
    </source>
</evidence>
<dbReference type="InterPro" id="IPR043534">
    <property type="entry name" value="EBDG/EBM"/>
</dbReference>
<proteinExistence type="inferred from homology"/>
<dbReference type="Pfam" id="PF22666">
    <property type="entry name" value="Glyco_hydro_2_N2"/>
    <property type="match status" value="1"/>
</dbReference>
<feature type="domain" description="Exo-beta-D-glucosaminidase Ig-fold" evidence="7">
    <location>
        <begin position="778"/>
        <end position="889"/>
    </location>
</feature>
<dbReference type="SUPFAM" id="SSF49785">
    <property type="entry name" value="Galactose-binding domain-like"/>
    <property type="match status" value="1"/>
</dbReference>
<evidence type="ECO:0000256" key="3">
    <source>
        <dbReference type="ARBA" id="ARBA00023295"/>
    </source>
</evidence>
<comment type="similarity">
    <text evidence="1">Belongs to the glycosyl hydrolase 2 family.</text>
</comment>
<feature type="domain" description="Glycoside hydrolase family 2 immunoglobulin-like beta-sandwich" evidence="6">
    <location>
        <begin position="237"/>
        <end position="346"/>
    </location>
</feature>
<dbReference type="SUPFAM" id="SSF49303">
    <property type="entry name" value="beta-Galactosidase/glucuronidase domain"/>
    <property type="match status" value="3"/>
</dbReference>
<evidence type="ECO:0000259" key="8">
    <source>
        <dbReference type="Pfam" id="PF22666"/>
    </source>
</evidence>
<evidence type="ECO:0000313" key="10">
    <source>
        <dbReference type="Proteomes" id="UP001205311"/>
    </source>
</evidence>
<comment type="caution">
    <text evidence="9">The sequence shown here is derived from an EMBL/GenBank/DDBJ whole genome shotgun (WGS) entry which is preliminary data.</text>
</comment>
<sequence length="893" mass="98738">MAPRRSARLVPLLCLALVLALSAPAVAADAADAASPGAAPPDAAAPSRPGEVSTIPNWQLQSSAVDTAPGEVVSRPGFPARGWLRVSARSTVMAGLIENGRYPDLNYSTNLRDAVNPADFTVPWWYRRTFVAQPRPGRHTFLRLNGGVIARGEIWLNGTRIAGGDQVAGAYPAQELDITEHLRSGRNALAIKAIPGDPNKELLVSFLDWSPPPPDNNTGIWRDVQLATTGPVSLVDSRVSTALALPGLDRADLTVRAEVRNNTDRPLRTEIDGRVGSIRLRQTVELPPRETRTVTFAPDAHPQLVLRHPRVWWPAQLGDQPLYRLDLTARVDRAVSDERGSTFGIRDVKAPLNAQGDRRFEINGRPLLIRGAGWASDLFLRTQPQRLADQLRYVRDLGLNTLRLEGKQEDHELVELADRMGIMVLPGWECCTKWEKYGTWTDSDLAVAAASARSEARRLRDHPSVIGFLVGSDAAPPAAVERAYLDAFRSVDWQTPIISSAKRLSSPELGTSGMKMDGPYWWVPPNYWYNDRLGGAFGFASEVGPGPTIPELDSLRRYLSPAEIEDLWRHPDRRHYHLAQKEVFGTLTLFARAMNLRHGPPRDRDDFLRKAQLMNYEANRAQMEAFGRDFSDPARPATGVIYWMLNNAWPTLYWHLWDYNLAPAGSYFGAKNALRPLHVQYSYDDRSAVIVNTGPKDARGLTVRSTVFSVDGTVLADETVGGRDVGSGSALRALTVPRSQGTHLLRLLLLDSEGRQVDRNVYWLSDRVDELDYANSTWWHTPITSGADYTGLQSMPEARIATSVRTEPGPDGTLRTVVTIRNPAGSGPAAFFLRANLRRGPDGDQVTPVRWSDNYVTLWPGESTELRAEYRAGDLGGARPHVEVTGWNTPRVG</sequence>
<evidence type="ECO:0000259" key="6">
    <source>
        <dbReference type="Pfam" id="PF00703"/>
    </source>
</evidence>
<dbReference type="Proteomes" id="UP001205311">
    <property type="component" value="Unassembled WGS sequence"/>
</dbReference>
<feature type="compositionally biased region" description="Low complexity" evidence="4">
    <location>
        <begin position="33"/>
        <end position="49"/>
    </location>
</feature>
<feature type="domain" description="Beta-mannosidase-like galactose-binding" evidence="8">
    <location>
        <begin position="58"/>
        <end position="192"/>
    </location>
</feature>
<dbReference type="Gene3D" id="3.20.20.80">
    <property type="entry name" value="Glycosidases"/>
    <property type="match status" value="1"/>
</dbReference>
<evidence type="ECO:0000256" key="4">
    <source>
        <dbReference type="SAM" id="MobiDB-lite"/>
    </source>
</evidence>
<keyword evidence="10" id="KW-1185">Reference proteome</keyword>
<evidence type="ECO:0000313" key="9">
    <source>
        <dbReference type="EMBL" id="MCP2259350.1"/>
    </source>
</evidence>
<dbReference type="InterPro" id="IPR036156">
    <property type="entry name" value="Beta-gal/glucu_dom_sf"/>
</dbReference>
<dbReference type="InterPro" id="IPR008979">
    <property type="entry name" value="Galactose-bd-like_sf"/>
</dbReference>
<feature type="region of interest" description="Disordered" evidence="4">
    <location>
        <begin position="33"/>
        <end position="53"/>
    </location>
</feature>
<dbReference type="InterPro" id="IPR054593">
    <property type="entry name" value="Beta-mannosidase-like_N2"/>
</dbReference>
<evidence type="ECO:0000259" key="7">
    <source>
        <dbReference type="Pfam" id="PF18368"/>
    </source>
</evidence>
<keyword evidence="5" id="KW-0732">Signal</keyword>
<keyword evidence="2" id="KW-0378">Hydrolase</keyword>
<dbReference type="Pfam" id="PF18368">
    <property type="entry name" value="Ig_GlcNase"/>
    <property type="match status" value="1"/>
</dbReference>
<dbReference type="SUPFAM" id="SSF51445">
    <property type="entry name" value="(Trans)glycosidases"/>
    <property type="match status" value="1"/>
</dbReference>
<dbReference type="PANTHER" id="PTHR43536:SF1">
    <property type="entry name" value="MANNOSYLGLYCOPROTEIN ENDO-BETA-MANNOSIDASE"/>
    <property type="match status" value="1"/>
</dbReference>
<feature type="signal peptide" evidence="5">
    <location>
        <begin position="1"/>
        <end position="27"/>
    </location>
</feature>
<dbReference type="EMBL" id="JAMTCP010000016">
    <property type="protein sequence ID" value="MCP2259350.1"/>
    <property type="molecule type" value="Genomic_DNA"/>
</dbReference>